<dbReference type="EMBL" id="JH993074">
    <property type="protein sequence ID" value="EKX36393.1"/>
    <property type="molecule type" value="Genomic_DNA"/>
</dbReference>
<protein>
    <submittedName>
        <fullName evidence="1 2">Uncharacterized protein</fullName>
    </submittedName>
</protein>
<sequence length="540" mass="58834">MLSGGRMGEEEAACMCLHDFDGDGEEEVACALPSGRLCILKARDGDQLEEISSTAMECEGMVVFLLVGRLLDEEVSNLIAIDMAGVAHIYSVHVHTSRRISTKRCFSHPLTKNICKATVMMVGETRSCILIATTDGKFQAYVPQEVQVKELVSRSAKLSSSALMTSMLEDNSRSPRSSDAKSAVHPSALQDFFSPASPASQSLPLLRPKASGISGQFRLHLYHSHQFQNGISSICPVGTNRDGHPVCAVSLITKVSPRVLVINGRHSLENMEDSNNNEAEIEHEWLKSQLNLCGSADQVKDNIVISMDAIEATGGEAEDEAAQPAKTDLGDTASSLSSVWLVAGVHCNGEIFVHKFQANSLPVGDANQTLDASSSTSLPGNEILSFKIDVKSRDDRPISIMWRRGPVLLDSCALLDQVVVFTQMGRVVFIDMEGHSILAEVGAPIAQASVRSSACNKRLFLAVLLLSGHVRFYTDIRLTSLKMRSLLHVRQQLSDLLDFSSSGSQDVEQEISAALYTDWNGRAMHEYKQWLQSSTARGER</sequence>
<organism evidence="1">
    <name type="scientific">Guillardia theta (strain CCMP2712)</name>
    <name type="common">Cryptophyte</name>
    <dbReference type="NCBI Taxonomy" id="905079"/>
    <lineage>
        <taxon>Eukaryota</taxon>
        <taxon>Cryptophyceae</taxon>
        <taxon>Pyrenomonadales</taxon>
        <taxon>Geminigeraceae</taxon>
        <taxon>Guillardia</taxon>
    </lineage>
</organism>
<dbReference type="EnsemblProtists" id="EKX36393">
    <property type="protein sequence ID" value="EKX36393"/>
    <property type="gene ID" value="GUITHDRAFT_117392"/>
</dbReference>
<evidence type="ECO:0000313" key="3">
    <source>
        <dbReference type="Proteomes" id="UP000011087"/>
    </source>
</evidence>
<name>L1IJH2_GUITC</name>
<dbReference type="HOGENOM" id="CLU_504784_0_0_1"/>
<reference evidence="2" key="3">
    <citation type="submission" date="2016-03" db="UniProtKB">
        <authorList>
            <consortium name="EnsemblProtists"/>
        </authorList>
    </citation>
    <scope>IDENTIFICATION</scope>
</reference>
<dbReference type="AlphaFoldDB" id="L1IJH2"/>
<evidence type="ECO:0000313" key="2">
    <source>
        <dbReference type="EnsemblProtists" id="EKX36393"/>
    </source>
</evidence>
<dbReference type="RefSeq" id="XP_005823373.1">
    <property type="nucleotide sequence ID" value="XM_005823316.1"/>
</dbReference>
<dbReference type="PaxDb" id="55529-EKX36393"/>
<keyword evidence="3" id="KW-1185">Reference proteome</keyword>
<dbReference type="KEGG" id="gtt:GUITHDRAFT_117392"/>
<dbReference type="GeneID" id="17293135"/>
<evidence type="ECO:0000313" key="1">
    <source>
        <dbReference type="EMBL" id="EKX36393.1"/>
    </source>
</evidence>
<accession>L1IJH2</accession>
<proteinExistence type="predicted"/>
<gene>
    <name evidence="1" type="ORF">GUITHDRAFT_117392</name>
</gene>
<reference evidence="3" key="2">
    <citation type="submission" date="2012-11" db="EMBL/GenBank/DDBJ databases">
        <authorList>
            <person name="Kuo A."/>
            <person name="Curtis B.A."/>
            <person name="Tanifuji G."/>
            <person name="Burki F."/>
            <person name="Gruber A."/>
            <person name="Irimia M."/>
            <person name="Maruyama S."/>
            <person name="Arias M.C."/>
            <person name="Ball S.G."/>
            <person name="Gile G.H."/>
            <person name="Hirakawa Y."/>
            <person name="Hopkins J.F."/>
            <person name="Rensing S.A."/>
            <person name="Schmutz J."/>
            <person name="Symeonidi A."/>
            <person name="Elias M."/>
            <person name="Eveleigh R.J."/>
            <person name="Herman E.K."/>
            <person name="Klute M.J."/>
            <person name="Nakayama T."/>
            <person name="Obornik M."/>
            <person name="Reyes-Prieto A."/>
            <person name="Armbrust E.V."/>
            <person name="Aves S.J."/>
            <person name="Beiko R.G."/>
            <person name="Coutinho P."/>
            <person name="Dacks J.B."/>
            <person name="Durnford D.G."/>
            <person name="Fast N.M."/>
            <person name="Green B.R."/>
            <person name="Grisdale C."/>
            <person name="Hempe F."/>
            <person name="Henrissat B."/>
            <person name="Hoppner M.P."/>
            <person name="Ishida K.-I."/>
            <person name="Kim E."/>
            <person name="Koreny L."/>
            <person name="Kroth P.G."/>
            <person name="Liu Y."/>
            <person name="Malik S.-B."/>
            <person name="Maier U.G."/>
            <person name="McRose D."/>
            <person name="Mock T."/>
            <person name="Neilson J.A."/>
            <person name="Onodera N.T."/>
            <person name="Poole A.M."/>
            <person name="Pritham E.J."/>
            <person name="Richards T.A."/>
            <person name="Rocap G."/>
            <person name="Roy S.W."/>
            <person name="Sarai C."/>
            <person name="Schaack S."/>
            <person name="Shirato S."/>
            <person name="Slamovits C.H."/>
            <person name="Spencer D.F."/>
            <person name="Suzuki S."/>
            <person name="Worden A.Z."/>
            <person name="Zauner S."/>
            <person name="Barry K."/>
            <person name="Bell C."/>
            <person name="Bharti A.K."/>
            <person name="Crow J.A."/>
            <person name="Grimwood J."/>
            <person name="Kramer R."/>
            <person name="Lindquist E."/>
            <person name="Lucas S."/>
            <person name="Salamov A."/>
            <person name="McFadden G.I."/>
            <person name="Lane C.E."/>
            <person name="Keeling P.J."/>
            <person name="Gray M.W."/>
            <person name="Grigoriev I.V."/>
            <person name="Archibald J.M."/>
        </authorList>
    </citation>
    <scope>NUCLEOTIDE SEQUENCE</scope>
    <source>
        <strain evidence="3">CCMP2712</strain>
    </source>
</reference>
<dbReference type="Proteomes" id="UP000011087">
    <property type="component" value="Unassembled WGS sequence"/>
</dbReference>
<reference evidence="1 3" key="1">
    <citation type="journal article" date="2012" name="Nature">
        <title>Algal genomes reveal evolutionary mosaicism and the fate of nucleomorphs.</title>
        <authorList>
            <consortium name="DOE Joint Genome Institute"/>
            <person name="Curtis B.A."/>
            <person name="Tanifuji G."/>
            <person name="Burki F."/>
            <person name="Gruber A."/>
            <person name="Irimia M."/>
            <person name="Maruyama S."/>
            <person name="Arias M.C."/>
            <person name="Ball S.G."/>
            <person name="Gile G.H."/>
            <person name="Hirakawa Y."/>
            <person name="Hopkins J.F."/>
            <person name="Kuo A."/>
            <person name="Rensing S.A."/>
            <person name="Schmutz J."/>
            <person name="Symeonidi A."/>
            <person name="Elias M."/>
            <person name="Eveleigh R.J."/>
            <person name="Herman E.K."/>
            <person name="Klute M.J."/>
            <person name="Nakayama T."/>
            <person name="Obornik M."/>
            <person name="Reyes-Prieto A."/>
            <person name="Armbrust E.V."/>
            <person name="Aves S.J."/>
            <person name="Beiko R.G."/>
            <person name="Coutinho P."/>
            <person name="Dacks J.B."/>
            <person name="Durnford D.G."/>
            <person name="Fast N.M."/>
            <person name="Green B.R."/>
            <person name="Grisdale C.J."/>
            <person name="Hempel F."/>
            <person name="Henrissat B."/>
            <person name="Hoppner M.P."/>
            <person name="Ishida K."/>
            <person name="Kim E."/>
            <person name="Koreny L."/>
            <person name="Kroth P.G."/>
            <person name="Liu Y."/>
            <person name="Malik S.B."/>
            <person name="Maier U.G."/>
            <person name="McRose D."/>
            <person name="Mock T."/>
            <person name="Neilson J.A."/>
            <person name="Onodera N.T."/>
            <person name="Poole A.M."/>
            <person name="Pritham E.J."/>
            <person name="Richards T.A."/>
            <person name="Rocap G."/>
            <person name="Roy S.W."/>
            <person name="Sarai C."/>
            <person name="Schaack S."/>
            <person name="Shirato S."/>
            <person name="Slamovits C.H."/>
            <person name="Spencer D.F."/>
            <person name="Suzuki S."/>
            <person name="Worden A.Z."/>
            <person name="Zauner S."/>
            <person name="Barry K."/>
            <person name="Bell C."/>
            <person name="Bharti A.K."/>
            <person name="Crow J.A."/>
            <person name="Grimwood J."/>
            <person name="Kramer R."/>
            <person name="Lindquist E."/>
            <person name="Lucas S."/>
            <person name="Salamov A."/>
            <person name="McFadden G.I."/>
            <person name="Lane C.E."/>
            <person name="Keeling P.J."/>
            <person name="Gray M.W."/>
            <person name="Grigoriev I.V."/>
            <person name="Archibald J.M."/>
        </authorList>
    </citation>
    <scope>NUCLEOTIDE SEQUENCE</scope>
    <source>
        <strain evidence="1 3">CCMP2712</strain>
    </source>
</reference>